<name>A0A852Z5V3_9ACTN</name>
<dbReference type="RefSeq" id="WP_179786193.1">
    <property type="nucleotide sequence ID" value="NZ_BAAARR010000004.1"/>
</dbReference>
<dbReference type="PANTHER" id="PTHR43861">
    <property type="entry name" value="TRANS-ACONITATE 2-METHYLTRANSFERASE-RELATED"/>
    <property type="match status" value="1"/>
</dbReference>
<dbReference type="GO" id="GO:0032259">
    <property type="term" value="P:methylation"/>
    <property type="evidence" value="ECO:0007669"/>
    <property type="project" value="UniProtKB-KW"/>
</dbReference>
<evidence type="ECO:0000259" key="1">
    <source>
        <dbReference type="Pfam" id="PF13847"/>
    </source>
</evidence>
<sequence length="282" mass="30096">MQGIANTQPAEAWNGWEGINWARNAARYNATVNAFNDELFDVAAIGEGDRVLDVGCGTGQITLLAARQASQGHAIGIDISMPMLERARADATEQGIANVGFEQGDAQVHPFPEDGFDLAISRGGVMFFADLVAAFANIRRALRPGGRLVFMGPQPGTPDGDYARATAALKPLMREASPASRGMGSLVERDRIQEVLDAAGYADVRITPVSAPLDYGRDAADAAEFILSLGPVRHNLKDVDQTVIEQTREELRAGLVPYETSDGVLIPGAVWLVNATQPPATR</sequence>
<keyword evidence="3" id="KW-1185">Reference proteome</keyword>
<dbReference type="PANTHER" id="PTHR43861:SF1">
    <property type="entry name" value="TRANS-ACONITATE 2-METHYLTRANSFERASE"/>
    <property type="match status" value="1"/>
</dbReference>
<dbReference type="InterPro" id="IPR025714">
    <property type="entry name" value="Methyltranfer_dom"/>
</dbReference>
<evidence type="ECO:0000313" key="2">
    <source>
        <dbReference type="EMBL" id="NYH88261.1"/>
    </source>
</evidence>
<reference evidence="2 3" key="1">
    <citation type="submission" date="2020-07" db="EMBL/GenBank/DDBJ databases">
        <title>Sequencing the genomes of 1000 actinobacteria strains.</title>
        <authorList>
            <person name="Klenk H.-P."/>
        </authorList>
    </citation>
    <scope>NUCLEOTIDE SEQUENCE [LARGE SCALE GENOMIC DNA]</scope>
    <source>
        <strain evidence="2 3">DSM 18448</strain>
    </source>
</reference>
<proteinExistence type="predicted"/>
<dbReference type="InterPro" id="IPR029063">
    <property type="entry name" value="SAM-dependent_MTases_sf"/>
</dbReference>
<feature type="domain" description="Methyltransferase" evidence="1">
    <location>
        <begin position="47"/>
        <end position="154"/>
    </location>
</feature>
<dbReference type="AlphaFoldDB" id="A0A852Z5V3"/>
<accession>A0A852Z5V3</accession>
<evidence type="ECO:0000313" key="3">
    <source>
        <dbReference type="Proteomes" id="UP000579605"/>
    </source>
</evidence>
<dbReference type="SUPFAM" id="SSF53335">
    <property type="entry name" value="S-adenosyl-L-methionine-dependent methyltransferases"/>
    <property type="match status" value="1"/>
</dbReference>
<dbReference type="CDD" id="cd02440">
    <property type="entry name" value="AdoMet_MTases"/>
    <property type="match status" value="1"/>
</dbReference>
<keyword evidence="2" id="KW-0808">Transferase</keyword>
<organism evidence="2 3">
    <name type="scientific">Actinopolymorpha rutila</name>
    <dbReference type="NCBI Taxonomy" id="446787"/>
    <lineage>
        <taxon>Bacteria</taxon>
        <taxon>Bacillati</taxon>
        <taxon>Actinomycetota</taxon>
        <taxon>Actinomycetes</taxon>
        <taxon>Propionibacteriales</taxon>
        <taxon>Actinopolymorphaceae</taxon>
        <taxon>Actinopolymorpha</taxon>
    </lineage>
</organism>
<comment type="caution">
    <text evidence="2">The sequence shown here is derived from an EMBL/GenBank/DDBJ whole genome shotgun (WGS) entry which is preliminary data.</text>
</comment>
<dbReference type="Gene3D" id="3.40.50.150">
    <property type="entry name" value="Vaccinia Virus protein VP39"/>
    <property type="match status" value="1"/>
</dbReference>
<protein>
    <submittedName>
        <fullName evidence="2">SAM-dependent methyltransferase</fullName>
    </submittedName>
</protein>
<dbReference type="Pfam" id="PF13847">
    <property type="entry name" value="Methyltransf_31"/>
    <property type="match status" value="1"/>
</dbReference>
<dbReference type="EMBL" id="JACBZH010000001">
    <property type="protein sequence ID" value="NYH88261.1"/>
    <property type="molecule type" value="Genomic_DNA"/>
</dbReference>
<dbReference type="GO" id="GO:0008168">
    <property type="term" value="F:methyltransferase activity"/>
    <property type="evidence" value="ECO:0007669"/>
    <property type="project" value="UniProtKB-KW"/>
</dbReference>
<dbReference type="Proteomes" id="UP000579605">
    <property type="component" value="Unassembled WGS sequence"/>
</dbReference>
<gene>
    <name evidence="2" type="ORF">F4554_000899</name>
</gene>
<keyword evidence="2" id="KW-0489">Methyltransferase</keyword>